<proteinExistence type="predicted"/>
<feature type="domain" description="AMP-dependent synthetase/ligase" evidence="1">
    <location>
        <begin position="46"/>
        <end position="122"/>
    </location>
</feature>
<reference evidence="2 3" key="1">
    <citation type="submission" date="2019-10" db="EMBL/GenBank/DDBJ databases">
        <title>Streptomyces tenebrisbrunneis sp.nov., an endogenous actinomycete isolated from of Lycium ruthenicum.</title>
        <authorList>
            <person name="Ma L."/>
        </authorList>
    </citation>
    <scope>NUCLEOTIDE SEQUENCE [LARGE SCALE GENOMIC DNA]</scope>
    <source>
        <strain evidence="2 3">TRM 66187</strain>
    </source>
</reference>
<protein>
    <submittedName>
        <fullName evidence="2">AMP-binding protein</fullName>
    </submittedName>
</protein>
<dbReference type="PANTHER" id="PTHR45527:SF1">
    <property type="entry name" value="FATTY ACID SYNTHASE"/>
    <property type="match status" value="1"/>
</dbReference>
<gene>
    <name evidence="2" type="ORF">GCU69_22140</name>
</gene>
<name>A0ABQ7FDN8_9ACTN</name>
<evidence type="ECO:0000259" key="1">
    <source>
        <dbReference type="Pfam" id="PF00501"/>
    </source>
</evidence>
<dbReference type="Pfam" id="PF00501">
    <property type="entry name" value="AMP-binding"/>
    <property type="match status" value="1"/>
</dbReference>
<dbReference type="SUPFAM" id="SSF56801">
    <property type="entry name" value="Acetyl-CoA synthetase-like"/>
    <property type="match status" value="1"/>
</dbReference>
<comment type="caution">
    <text evidence="2">The sequence shown here is derived from an EMBL/GenBank/DDBJ whole genome shotgun (WGS) entry which is preliminary data.</text>
</comment>
<accession>A0ABQ7FDN8</accession>
<feature type="non-terminal residue" evidence="2">
    <location>
        <position position="122"/>
    </location>
</feature>
<dbReference type="Proteomes" id="UP000621266">
    <property type="component" value="Unassembled WGS sequence"/>
</dbReference>
<dbReference type="EMBL" id="WHPN01000340">
    <property type="protein sequence ID" value="KAF4406977.1"/>
    <property type="molecule type" value="Genomic_DNA"/>
</dbReference>
<keyword evidence="3" id="KW-1185">Reference proteome</keyword>
<dbReference type="InterPro" id="IPR000873">
    <property type="entry name" value="AMP-dep_synth/lig_dom"/>
</dbReference>
<dbReference type="PANTHER" id="PTHR45527">
    <property type="entry name" value="NONRIBOSOMAL PEPTIDE SYNTHETASE"/>
    <property type="match status" value="1"/>
</dbReference>
<evidence type="ECO:0000313" key="2">
    <source>
        <dbReference type="EMBL" id="KAF4406977.1"/>
    </source>
</evidence>
<evidence type="ECO:0000313" key="3">
    <source>
        <dbReference type="Proteomes" id="UP000621266"/>
    </source>
</evidence>
<dbReference type="Gene3D" id="3.40.50.12780">
    <property type="entry name" value="N-terminal domain of ligase-like"/>
    <property type="match status" value="1"/>
</dbReference>
<sequence length="122" mass="12751">MAGASPGDRIGQAELLLPQEREALLGGAGTEARRRPPETRTLVDLFQARAARSAGAVAVVFGDEELTYGELNRRANRLARSLTGHGVGPEDRVGVALPRSAELVVALLAVLKAGAAYVPLDP</sequence>
<dbReference type="InterPro" id="IPR042099">
    <property type="entry name" value="ANL_N_sf"/>
</dbReference>
<organism evidence="2 3">
    <name type="scientific">Streptomyces lycii</name>
    <dbReference type="NCBI Taxonomy" id="2654337"/>
    <lineage>
        <taxon>Bacteria</taxon>
        <taxon>Bacillati</taxon>
        <taxon>Actinomycetota</taxon>
        <taxon>Actinomycetes</taxon>
        <taxon>Kitasatosporales</taxon>
        <taxon>Streptomycetaceae</taxon>
        <taxon>Streptomyces</taxon>
    </lineage>
</organism>